<feature type="compositionally biased region" description="Basic and acidic residues" evidence="1">
    <location>
        <begin position="374"/>
        <end position="394"/>
    </location>
</feature>
<feature type="region of interest" description="Disordered" evidence="1">
    <location>
        <begin position="357"/>
        <end position="487"/>
    </location>
</feature>
<name>A0A9W9AID7_9AGAR</name>
<feature type="compositionally biased region" description="Polar residues" evidence="1">
    <location>
        <begin position="1337"/>
        <end position="1353"/>
    </location>
</feature>
<gene>
    <name evidence="2" type="ORF">J3R30DRAFT_3698323</name>
</gene>
<feature type="compositionally biased region" description="Low complexity" evidence="1">
    <location>
        <begin position="1595"/>
        <end position="1614"/>
    </location>
</feature>
<feature type="region of interest" description="Disordered" evidence="1">
    <location>
        <begin position="1421"/>
        <end position="1463"/>
    </location>
</feature>
<feature type="compositionally biased region" description="Basic and acidic residues" evidence="1">
    <location>
        <begin position="91"/>
        <end position="107"/>
    </location>
</feature>
<comment type="caution">
    <text evidence="2">The sequence shown here is derived from an EMBL/GenBank/DDBJ whole genome shotgun (WGS) entry which is preliminary data.</text>
</comment>
<feature type="compositionally biased region" description="Basic residues" evidence="1">
    <location>
        <begin position="1558"/>
        <end position="1568"/>
    </location>
</feature>
<evidence type="ECO:0000256" key="1">
    <source>
        <dbReference type="SAM" id="MobiDB-lite"/>
    </source>
</evidence>
<organism evidence="2 3">
    <name type="scientific">Lentinula aciculospora</name>
    <dbReference type="NCBI Taxonomy" id="153920"/>
    <lineage>
        <taxon>Eukaryota</taxon>
        <taxon>Fungi</taxon>
        <taxon>Dikarya</taxon>
        <taxon>Basidiomycota</taxon>
        <taxon>Agaricomycotina</taxon>
        <taxon>Agaricomycetes</taxon>
        <taxon>Agaricomycetidae</taxon>
        <taxon>Agaricales</taxon>
        <taxon>Marasmiineae</taxon>
        <taxon>Omphalotaceae</taxon>
        <taxon>Lentinula</taxon>
    </lineage>
</organism>
<feature type="region of interest" description="Disordered" evidence="1">
    <location>
        <begin position="40"/>
        <end position="263"/>
    </location>
</feature>
<feature type="compositionally biased region" description="Low complexity" evidence="1">
    <location>
        <begin position="240"/>
        <end position="251"/>
    </location>
</feature>
<dbReference type="OrthoDB" id="2804229at2759"/>
<feature type="compositionally biased region" description="Acidic residues" evidence="1">
    <location>
        <begin position="206"/>
        <end position="217"/>
    </location>
</feature>
<feature type="region of interest" description="Disordered" evidence="1">
    <location>
        <begin position="1239"/>
        <end position="1323"/>
    </location>
</feature>
<feature type="region of interest" description="Disordered" evidence="1">
    <location>
        <begin position="720"/>
        <end position="749"/>
    </location>
</feature>
<feature type="region of interest" description="Disordered" evidence="1">
    <location>
        <begin position="1337"/>
        <end position="1386"/>
    </location>
</feature>
<feature type="compositionally biased region" description="Polar residues" evidence="1">
    <location>
        <begin position="1582"/>
        <end position="1594"/>
    </location>
</feature>
<feature type="compositionally biased region" description="Acidic residues" evidence="1">
    <location>
        <begin position="454"/>
        <end position="478"/>
    </location>
</feature>
<accession>A0A9W9AID7</accession>
<feature type="compositionally biased region" description="Acidic residues" evidence="1">
    <location>
        <begin position="188"/>
        <end position="199"/>
    </location>
</feature>
<feature type="compositionally biased region" description="Acidic residues" evidence="1">
    <location>
        <begin position="975"/>
        <end position="989"/>
    </location>
</feature>
<sequence>MKSAKPHIPKAPIYNPYDKFSQHDFDAWIGDITGTLRKVLRHEDEEPAPQPQEDKWYYRIGDEEQPKINGYREEEDNNENSGEEQLDDSFAELRAKRVKGKARDPREGPGLGAGTMNEPIELGSGDEEGDEEAEITENNSDEEFDEVEYSDESGGADYEYEEEHAQGSRRPAASSSRRRAVVEAHAEEEQEEDDDDDEVGQQFTEVDYEEEEEEELPSGEASIEDIRDTNAQSDEEGKLSSASASTSTRRIIANEHVQRGASPEDDVQGIIILTEEDQPILENTAFPLGVEPNELSSSQDLVLPDLWEGPQTYAEDYYSGGDIIHDSSFPLSADVLNEHDDNESGFFLTPGLLTPNGDNAVSPAASGKDQTASPKEDLPELFHGSHDENVKLNNERNGSPLPGSSPIPMSPELDLEEHYVNEQQSPVHILSDDEFEEEIQFDMRDERSSPPPEYEIDDELDGSPDDRYQDDEGEEADDIVLPLGTSDLDMNDEVNVEVEREIVGEVDPEQSMGEVGILIIEDLHAPLQEDADDNALLQEDAFPSKTEPTHRTELGETIDMLPVTDDEEAAIKVLSEAVQANKKNAAEIAIVAFEVNEDVHVGLGSQPIQEDEDASRSSLLLPVTDIEIAVTVRDGEAEELRELGDIDDVNDAYSVFSILSNEGNDLADGDYDLDVESIAGTDSVTNSYEVEEITTQGRLTVEPEVYAEISEDISFLNVPDVPERSGEEEPMQDTNNISGGATSDDVPADVSDEAYDTLTESNLPLDNIPQISSLSAAQIPASHAADGVAVAAVSVDDPSQISMPSEAQTLPAQTTDESGVAAKEHTVAPAMSDVTASVHRIQEAFSPLLSPAVSSILADTRNITTNRTKTNPASDALDHLLDVPFTRDAIQVPDTSLQSIPTTVSESQTHISLTELPAPPSDDISMKRASAFVSVEENSVKSSSNPFIPELSTMKGVPILHVDPFPASLSTPNVDADESSTDEEVDEIDHDSIISNEVSSSNSSFEEDKSLPIRSELPLQAADDELDENADDLEMDLQYPPSDDEKAAPPPSVGIFQTVSIADDLDFDAEGDIDPDFVVDTNGEATTDTFNKDESQVIIEKILAEHTTKPLVPSSIPTTSQIIDVESNPVQSSSKLEGQKSEDLSVNKKLDCHVDDVDVRTSASMKTHVTAGVNDADEDLGSNPVKFVSPVLTGSTEPASAPILISEVEKQEQIIGQGVDGGPSEIVASLVGEPAAKVESLHPEVTSSIPRIADDNPIKSPRSPKSPGISTTRRTKRKRKSAITLPNGSSAASGNSHSAINKGKGKKKAAPHDISDTASTSSASVAAQILTGGSRASSILSTSTGDGSAHTNPSPTPLRVKDLTSSSARFSAPPLPPPPPPLPQLMLHNHAKKAPATIRRPTLTVDTELPRTIALSLPLSQPTAAASSLQQRSPDEDTPSFRSGTPAPHILRREPSSNSPVTRSHCRYHKISLPEEDENAHIFFLVPGCSLVNRKVIKDEDIIDHGDATYEDSIRKVADIATLGINEYVIGVIRMLVGPDKEHEVYFLPRPGEERSRKVIHRVRKSRLSRSSISSSAGLGSPRTSTSNINGNVFSPSSSSLAPVSAAGSSSTNRSSRHRRRQHDREKEADSSLWSETYSTETDSENNEDSDGGYEGPGHKKPKLMHPSVGLELSNQRFFESSNPKQEHLGDSASAGPGPRTKAKRKRPLDPSAAEYKPEEDAGNESIGDEDIAKSKKNALKRARTSEATLSTIPKEERHRKRKKAKTVKMVPYGFHH</sequence>
<reference evidence="2" key="1">
    <citation type="submission" date="2022-08" db="EMBL/GenBank/DDBJ databases">
        <title>A Global Phylogenomic Analysis of the Shiitake Genus Lentinula.</title>
        <authorList>
            <consortium name="DOE Joint Genome Institute"/>
            <person name="Sierra-Patev S."/>
            <person name="Min B."/>
            <person name="Naranjo-Ortiz M."/>
            <person name="Looney B."/>
            <person name="Konkel Z."/>
            <person name="Slot J.C."/>
            <person name="Sakamoto Y."/>
            <person name="Steenwyk J.L."/>
            <person name="Rokas A."/>
            <person name="Carro J."/>
            <person name="Camarero S."/>
            <person name="Ferreira P."/>
            <person name="Molpeceres G."/>
            <person name="Ruiz-Duenas F.J."/>
            <person name="Serrano A."/>
            <person name="Henrissat B."/>
            <person name="Drula E."/>
            <person name="Hughes K.W."/>
            <person name="Mata J.L."/>
            <person name="Ishikawa N.K."/>
            <person name="Vargas-Isla R."/>
            <person name="Ushijima S."/>
            <person name="Smith C.A."/>
            <person name="Ahrendt S."/>
            <person name="Andreopoulos W."/>
            <person name="He G."/>
            <person name="Labutti K."/>
            <person name="Lipzen A."/>
            <person name="Ng V."/>
            <person name="Riley R."/>
            <person name="Sandor L."/>
            <person name="Barry K."/>
            <person name="Martinez A.T."/>
            <person name="Xiao Y."/>
            <person name="Gibbons J.G."/>
            <person name="Terashima K."/>
            <person name="Grigoriev I.V."/>
            <person name="Hibbett D.S."/>
        </authorList>
    </citation>
    <scope>NUCLEOTIDE SEQUENCE</scope>
    <source>
        <strain evidence="2">JLM2183</strain>
    </source>
</reference>
<feature type="compositionally biased region" description="Acidic residues" evidence="1">
    <location>
        <begin position="1642"/>
        <end position="1652"/>
    </location>
</feature>
<feature type="compositionally biased region" description="Pro residues" evidence="1">
    <location>
        <begin position="1373"/>
        <end position="1383"/>
    </location>
</feature>
<feature type="compositionally biased region" description="Acidic residues" evidence="1">
    <location>
        <begin position="73"/>
        <end position="90"/>
    </location>
</feature>
<feature type="compositionally biased region" description="Acidic residues" evidence="1">
    <location>
        <begin position="1721"/>
        <end position="1730"/>
    </location>
</feature>
<protein>
    <submittedName>
        <fullName evidence="2">Uncharacterized protein</fullName>
    </submittedName>
</protein>
<dbReference type="EMBL" id="JAOTPV010000004">
    <property type="protein sequence ID" value="KAJ4483489.1"/>
    <property type="molecule type" value="Genomic_DNA"/>
</dbReference>
<keyword evidence="3" id="KW-1185">Reference proteome</keyword>
<feature type="compositionally biased region" description="Acidic residues" evidence="1">
    <location>
        <begin position="124"/>
        <end position="151"/>
    </location>
</feature>
<feature type="compositionally biased region" description="Polar residues" evidence="1">
    <location>
        <begin position="732"/>
        <end position="741"/>
    </location>
</feature>
<evidence type="ECO:0000313" key="3">
    <source>
        <dbReference type="Proteomes" id="UP001150266"/>
    </source>
</evidence>
<feature type="compositionally biased region" description="Basic and acidic residues" evidence="1">
    <location>
        <begin position="52"/>
        <end position="72"/>
    </location>
</feature>
<feature type="compositionally biased region" description="Polar residues" evidence="1">
    <location>
        <begin position="1632"/>
        <end position="1641"/>
    </location>
</feature>
<feature type="compositionally biased region" description="Low complexity" evidence="1">
    <location>
        <begin position="1569"/>
        <end position="1581"/>
    </location>
</feature>
<feature type="compositionally biased region" description="Polar residues" evidence="1">
    <location>
        <begin position="1673"/>
        <end position="1684"/>
    </location>
</feature>
<feature type="compositionally biased region" description="Low complexity" evidence="1">
    <location>
        <begin position="993"/>
        <end position="1004"/>
    </location>
</feature>
<evidence type="ECO:0000313" key="2">
    <source>
        <dbReference type="EMBL" id="KAJ4483489.1"/>
    </source>
</evidence>
<feature type="compositionally biased region" description="Polar residues" evidence="1">
    <location>
        <begin position="1421"/>
        <end position="1432"/>
    </location>
</feature>
<feature type="region of interest" description="Disordered" evidence="1">
    <location>
        <begin position="1556"/>
        <end position="1777"/>
    </location>
</feature>
<proteinExistence type="predicted"/>
<feature type="compositionally biased region" description="Low complexity" evidence="1">
    <location>
        <begin position="1287"/>
        <end position="1299"/>
    </location>
</feature>
<feature type="region of interest" description="Disordered" evidence="1">
    <location>
        <begin position="967"/>
        <end position="1016"/>
    </location>
</feature>
<dbReference type="Proteomes" id="UP001150266">
    <property type="component" value="Unassembled WGS sequence"/>
</dbReference>
<feature type="compositionally biased region" description="Basic residues" evidence="1">
    <location>
        <begin position="1758"/>
        <end position="1767"/>
    </location>
</feature>